<dbReference type="SUPFAM" id="SSF53474">
    <property type="entry name" value="alpha/beta-Hydrolases"/>
    <property type="match status" value="1"/>
</dbReference>
<dbReference type="Pfam" id="PF04775">
    <property type="entry name" value="Bile_Hydr_Trans"/>
    <property type="match status" value="1"/>
</dbReference>
<evidence type="ECO:0000259" key="4">
    <source>
        <dbReference type="Pfam" id="PF08840"/>
    </source>
</evidence>
<dbReference type="Gene3D" id="3.40.50.1820">
    <property type="entry name" value="alpha/beta hydrolase"/>
    <property type="match status" value="1"/>
</dbReference>
<sequence length="434" mass="48484">MNQIKVHPTFCMTETANIVDSISIKLKTQQANEKVKLMVQTMDEDNRIFRSEATFKTDSNGMIDVATQAPLSGDYQTVDTSGLFWSMKAIEKKEHLFKKHSASPISFYIKAFDEKGKMIAEQTFTRTFIEEQVVKECLDGELVGSLYYPKEQKNLPGIVILGGSDGSVYRGAAALLAAQGYGVIALAYFGQGNLPKGIEEIPLEYVDQAYRFLENKSFIDASTFGLIGHSRGSELALLYASKYPKLKAVIASAPSSILFSGMVNFQPTSKSAWTHNNVPLGFLKTERSLKDTVSFFRHWMTKKPYSMLSTMEQNLKDEEKMEAHSIPVTEIKAPIMVFAGTDDHVQPAVFFMDRIQKALQGHEYAVNHTYIKHSGAGHFSAFPSSLPHLPQTIASTNFNMTMMFGGTKKQNAKIAEESWEETLKFLKEQLKGGR</sequence>
<evidence type="ECO:0000259" key="3">
    <source>
        <dbReference type="Pfam" id="PF04775"/>
    </source>
</evidence>
<feature type="active site" description="Charge relay system" evidence="2">
    <location>
        <position position="378"/>
    </location>
</feature>
<comment type="caution">
    <text evidence="5">The sequence shown here is derived from an EMBL/GenBank/DDBJ whole genome shotgun (WGS) entry which is preliminary data.</text>
</comment>
<dbReference type="Gene3D" id="2.60.40.2240">
    <property type="entry name" value="Acyl-CoA thioester hydrolase/BAAT N-terminal domain"/>
    <property type="match status" value="1"/>
</dbReference>
<dbReference type="InterPro" id="IPR014940">
    <property type="entry name" value="BAAT_C"/>
</dbReference>
<reference evidence="5 6" key="1">
    <citation type="submission" date="2019-03" db="EMBL/GenBank/DDBJ databases">
        <authorList>
            <person name="Liu G."/>
        </authorList>
    </citation>
    <scope>NUCLEOTIDE SEQUENCE [LARGE SCALE GENOMIC DNA]</scope>
    <source>
        <strain evidence="5 6">DSM 19099</strain>
    </source>
</reference>
<dbReference type="Pfam" id="PF08840">
    <property type="entry name" value="BAAT_C"/>
    <property type="match status" value="1"/>
</dbReference>
<dbReference type="InterPro" id="IPR016662">
    <property type="entry name" value="Acyl-CoA_thioEstase_long-chain"/>
</dbReference>
<dbReference type="Proteomes" id="UP000298210">
    <property type="component" value="Unassembled WGS sequence"/>
</dbReference>
<feature type="active site" description="Charge relay system" evidence="2">
    <location>
        <position position="230"/>
    </location>
</feature>
<evidence type="ECO:0000313" key="5">
    <source>
        <dbReference type="EMBL" id="TES46489.1"/>
    </source>
</evidence>
<gene>
    <name evidence="5" type="ORF">E2L03_17495</name>
</gene>
<dbReference type="PANTHER" id="PTHR10824">
    <property type="entry name" value="ACYL-COENZYME A THIOESTERASE-RELATED"/>
    <property type="match status" value="1"/>
</dbReference>
<dbReference type="InterPro" id="IPR029058">
    <property type="entry name" value="AB_hydrolase_fold"/>
</dbReference>
<dbReference type="PANTHER" id="PTHR10824:SF4">
    <property type="entry name" value="ACYL-COENZYME A THIOESTERASE 1-LIKE"/>
    <property type="match status" value="1"/>
</dbReference>
<feature type="domain" description="BAAT/Acyl-CoA thioester hydrolase C-terminal" evidence="4">
    <location>
        <begin position="201"/>
        <end position="431"/>
    </location>
</feature>
<proteinExistence type="inferred from homology"/>
<evidence type="ECO:0000256" key="2">
    <source>
        <dbReference type="PIRSR" id="PIRSR016521-1"/>
    </source>
</evidence>
<dbReference type="GO" id="GO:0047617">
    <property type="term" value="F:fatty acyl-CoA hydrolase activity"/>
    <property type="evidence" value="ECO:0007669"/>
    <property type="project" value="TreeGrafter"/>
</dbReference>
<dbReference type="InterPro" id="IPR042490">
    <property type="entry name" value="Thio_Ohase/BAAT_N"/>
</dbReference>
<feature type="active site" description="Charge relay system" evidence="2">
    <location>
        <position position="343"/>
    </location>
</feature>
<dbReference type="GO" id="GO:0006631">
    <property type="term" value="P:fatty acid metabolic process"/>
    <property type="evidence" value="ECO:0007669"/>
    <property type="project" value="TreeGrafter"/>
</dbReference>
<dbReference type="AlphaFoldDB" id="A0A4Y7WFC5"/>
<dbReference type="EMBL" id="SNUX01000004">
    <property type="protein sequence ID" value="TES46489.1"/>
    <property type="molecule type" value="Genomic_DNA"/>
</dbReference>
<dbReference type="InterPro" id="IPR006862">
    <property type="entry name" value="Thio_Ohase/aa_AcTrfase"/>
</dbReference>
<organism evidence="5 6">
    <name type="scientific">Shouchella lehensis</name>
    <dbReference type="NCBI Taxonomy" id="300825"/>
    <lineage>
        <taxon>Bacteria</taxon>
        <taxon>Bacillati</taxon>
        <taxon>Bacillota</taxon>
        <taxon>Bacilli</taxon>
        <taxon>Bacillales</taxon>
        <taxon>Bacillaceae</taxon>
        <taxon>Shouchella</taxon>
    </lineage>
</organism>
<evidence type="ECO:0008006" key="7">
    <source>
        <dbReference type="Google" id="ProtNLM"/>
    </source>
</evidence>
<protein>
    <recommendedName>
        <fullName evidence="7">Acyl-CoA thioesterase</fullName>
    </recommendedName>
</protein>
<evidence type="ECO:0000256" key="1">
    <source>
        <dbReference type="ARBA" id="ARBA00006538"/>
    </source>
</evidence>
<comment type="similarity">
    <text evidence="1">Belongs to the C/M/P thioester hydrolase family.</text>
</comment>
<dbReference type="PIRSF" id="PIRSF016521">
    <property type="entry name" value="Acyl-CoA_hydro"/>
    <property type="match status" value="1"/>
</dbReference>
<accession>A0A4Y7WFC5</accession>
<dbReference type="GO" id="GO:0006637">
    <property type="term" value="P:acyl-CoA metabolic process"/>
    <property type="evidence" value="ECO:0007669"/>
    <property type="project" value="InterPro"/>
</dbReference>
<dbReference type="RefSeq" id="WP_134259907.1">
    <property type="nucleotide sequence ID" value="NZ_LDIM01000013.1"/>
</dbReference>
<evidence type="ECO:0000313" key="6">
    <source>
        <dbReference type="Proteomes" id="UP000298210"/>
    </source>
</evidence>
<feature type="domain" description="Acyl-CoA thioester hydrolase/bile acid-CoA amino acid N-acetyltransferase" evidence="3">
    <location>
        <begin position="22"/>
        <end position="135"/>
    </location>
</feature>
<name>A0A4Y7WFC5_9BACI</name>